<proteinExistence type="predicted"/>
<evidence type="ECO:0000313" key="2">
    <source>
        <dbReference type="Proteomes" id="UP000005089"/>
    </source>
</evidence>
<dbReference type="Pfam" id="PF08238">
    <property type="entry name" value="Sel1"/>
    <property type="match status" value="3"/>
</dbReference>
<dbReference type="InterPro" id="IPR006597">
    <property type="entry name" value="Sel1-like"/>
</dbReference>
<keyword evidence="1" id="KW-0378">Hydrolase</keyword>
<name>C3X8N1_OXAFO</name>
<dbReference type="GO" id="GO:0008800">
    <property type="term" value="F:beta-lactamase activity"/>
    <property type="evidence" value="ECO:0007669"/>
    <property type="project" value="UniProtKB-EC"/>
</dbReference>
<keyword evidence="2" id="KW-1185">Reference proteome</keyword>
<dbReference type="InterPro" id="IPR050767">
    <property type="entry name" value="Sel1_AlgK"/>
</dbReference>
<organism evidence="1 2">
    <name type="scientific">Oxalobacter formigenes OXCC13</name>
    <dbReference type="NCBI Taxonomy" id="556269"/>
    <lineage>
        <taxon>Bacteria</taxon>
        <taxon>Pseudomonadati</taxon>
        <taxon>Pseudomonadota</taxon>
        <taxon>Betaproteobacteria</taxon>
        <taxon>Burkholderiales</taxon>
        <taxon>Oxalobacteraceae</taxon>
        <taxon>Oxalobacter</taxon>
    </lineage>
</organism>
<reference evidence="1 2" key="1">
    <citation type="submission" date="2009-02" db="EMBL/GenBank/DDBJ databases">
        <title>The Genome Sequence of Oxalobacter formigenes OXCC13.</title>
        <authorList>
            <consortium name="The Broad Institute Genome Sequencing Platform"/>
            <person name="Ward D."/>
            <person name="Young S.K."/>
            <person name="Kodira C.D."/>
            <person name="Zeng Q."/>
            <person name="Koehrsen M."/>
            <person name="Alvarado L."/>
            <person name="Berlin A."/>
            <person name="Borenstein D."/>
            <person name="Chen Z."/>
            <person name="Engels R."/>
            <person name="Freedman E."/>
            <person name="Gellesch M."/>
            <person name="Goldberg J."/>
            <person name="Griggs A."/>
            <person name="Gujja S."/>
            <person name="Heiman D."/>
            <person name="Hepburn T."/>
            <person name="Howarth C."/>
            <person name="Jen D."/>
            <person name="Larson L."/>
            <person name="Lewis B."/>
            <person name="Mehta T."/>
            <person name="Park D."/>
            <person name="Pearson M."/>
            <person name="Roberts A."/>
            <person name="Saif S."/>
            <person name="Shea T."/>
            <person name="Shenoy N."/>
            <person name="Sisk P."/>
            <person name="Stolte C."/>
            <person name="Sykes S."/>
            <person name="Walk T."/>
            <person name="White J."/>
            <person name="Yandava C."/>
            <person name="Allison M.J."/>
            <person name="Lander E."/>
            <person name="Nusbaum C."/>
            <person name="Galagan J."/>
            <person name="Birren B."/>
        </authorList>
    </citation>
    <scope>NUCLEOTIDE SEQUENCE [LARGE SCALE GENOMIC DNA]</scope>
    <source>
        <strain evidence="1 2">OXCC13</strain>
    </source>
</reference>
<dbReference type="EMBL" id="GG658170">
    <property type="protein sequence ID" value="EEO29557.1"/>
    <property type="molecule type" value="Genomic_DNA"/>
</dbReference>
<dbReference type="STRING" id="847.BRW83_1654"/>
<dbReference type="Proteomes" id="UP000005089">
    <property type="component" value="Unassembled WGS sequence"/>
</dbReference>
<sequence length="259" mass="28574">MNNTQHLSEHCPSVNFILQETHPYRKFSFTSFLTGNKMANKTFQKTLLGCSIALMSAFVAGNASAAKKVDDTYSRLNQCIGYYNQSQYTQAIPCFTPLAKAGNDQAQTYLGIMYQHGFGTQKDMATAAMWYNRAARQGDKWAYDNLKAMGNPKLATGKTWADYRNTVEQKAAAGEASAQTALGSLYYFGVGGVKQDYNTAKNWYAKAAVNGDAAAMNYLGRMYYYALGVEQNSMMAKQYLNAAAKAGNVQAKNLLKKIK</sequence>
<dbReference type="Gene3D" id="1.25.40.10">
    <property type="entry name" value="Tetratricopeptide repeat domain"/>
    <property type="match status" value="2"/>
</dbReference>
<dbReference type="PANTHER" id="PTHR11102">
    <property type="entry name" value="SEL-1-LIKE PROTEIN"/>
    <property type="match status" value="1"/>
</dbReference>
<accession>C3X8N1</accession>
<dbReference type="eggNOG" id="COG0790">
    <property type="taxonomic scope" value="Bacteria"/>
</dbReference>
<dbReference type="AlphaFoldDB" id="C3X8N1"/>
<dbReference type="SUPFAM" id="SSF81901">
    <property type="entry name" value="HCP-like"/>
    <property type="match status" value="1"/>
</dbReference>
<dbReference type="HOGENOM" id="CLU_000288_36_7_4"/>
<evidence type="ECO:0000313" key="1">
    <source>
        <dbReference type="EMBL" id="EEO29557.1"/>
    </source>
</evidence>
<dbReference type="SMART" id="SM00671">
    <property type="entry name" value="SEL1"/>
    <property type="match status" value="3"/>
</dbReference>
<dbReference type="PANTHER" id="PTHR11102:SF160">
    <property type="entry name" value="ERAD-ASSOCIATED E3 UBIQUITIN-PROTEIN LIGASE COMPONENT HRD3"/>
    <property type="match status" value="1"/>
</dbReference>
<dbReference type="InterPro" id="IPR011990">
    <property type="entry name" value="TPR-like_helical_dom_sf"/>
</dbReference>
<gene>
    <name evidence="1" type="ORF">OFBG_00585</name>
</gene>
<protein>
    <submittedName>
        <fullName evidence="1">Sel1 repeat protein</fullName>
        <ecNumber evidence="1">3.5.2.6</ecNumber>
    </submittedName>
</protein>
<dbReference type="EC" id="3.5.2.6" evidence="1"/>